<feature type="compositionally biased region" description="Basic and acidic residues" evidence="1">
    <location>
        <begin position="212"/>
        <end position="225"/>
    </location>
</feature>
<feature type="compositionally biased region" description="Basic and acidic residues" evidence="1">
    <location>
        <begin position="275"/>
        <end position="307"/>
    </location>
</feature>
<evidence type="ECO:0000313" key="3">
    <source>
        <dbReference type="Proteomes" id="UP001218218"/>
    </source>
</evidence>
<keyword evidence="3" id="KW-1185">Reference proteome</keyword>
<reference evidence="2" key="1">
    <citation type="submission" date="2023-03" db="EMBL/GenBank/DDBJ databases">
        <title>Massive genome expansion in bonnet fungi (Mycena s.s.) driven by repeated elements and novel gene families across ecological guilds.</title>
        <authorList>
            <consortium name="Lawrence Berkeley National Laboratory"/>
            <person name="Harder C.B."/>
            <person name="Miyauchi S."/>
            <person name="Viragh M."/>
            <person name="Kuo A."/>
            <person name="Thoen E."/>
            <person name="Andreopoulos B."/>
            <person name="Lu D."/>
            <person name="Skrede I."/>
            <person name="Drula E."/>
            <person name="Henrissat B."/>
            <person name="Morin E."/>
            <person name="Kohler A."/>
            <person name="Barry K."/>
            <person name="LaButti K."/>
            <person name="Morin E."/>
            <person name="Salamov A."/>
            <person name="Lipzen A."/>
            <person name="Mereny Z."/>
            <person name="Hegedus B."/>
            <person name="Baldrian P."/>
            <person name="Stursova M."/>
            <person name="Weitz H."/>
            <person name="Taylor A."/>
            <person name="Grigoriev I.V."/>
            <person name="Nagy L.G."/>
            <person name="Martin F."/>
            <person name="Kauserud H."/>
        </authorList>
    </citation>
    <scope>NUCLEOTIDE SEQUENCE</scope>
    <source>
        <strain evidence="2">CBHHK002</strain>
    </source>
</reference>
<name>A0AAD7A9S3_9AGAR</name>
<gene>
    <name evidence="2" type="ORF">DFH08DRAFT_805516</name>
</gene>
<proteinExistence type="predicted"/>
<evidence type="ECO:0000256" key="1">
    <source>
        <dbReference type="SAM" id="MobiDB-lite"/>
    </source>
</evidence>
<comment type="caution">
    <text evidence="2">The sequence shown here is derived from an EMBL/GenBank/DDBJ whole genome shotgun (WGS) entry which is preliminary data.</text>
</comment>
<sequence>MSEWGRRGSIADDIQLLQHQPSLPQCLLPPPYVTANIGSWTRPNRKWIAPQILVYNLGLSLPIHRHWEVATPSGFRCSTLAPHLHLRTPLVTKQEHSAEWLWRYALLNARAALDPLSMSMGVPIFPSSVLDPDVALKAAGDKGEGAMTRWGELMKSAVAARRWSGEVLGRDTDTDGVGEARSVPGACTEVRRLRGKEYAKNAANATAYARGGGERGRARRDETPRSSRLRTGRTGRTGWVCAPVFIRRGKLTTVLCEDGMRFDGMDWSAKRWNARKQEDERLRERECEREHEREREREHELRHRTEGSDDSAAGPPCTSDTSPVLSTLTLGATPSPLPLAKCAPRKETKEQDIKLSIPVSPVLNPPRLLCHIPTFWRRSRICSSHHALALLCGATRQRNVIQPLDGSNGCTANCLILQ</sequence>
<dbReference type="EMBL" id="JARIHO010000012">
    <property type="protein sequence ID" value="KAJ7352239.1"/>
    <property type="molecule type" value="Genomic_DNA"/>
</dbReference>
<feature type="region of interest" description="Disordered" evidence="1">
    <location>
        <begin position="206"/>
        <end position="233"/>
    </location>
</feature>
<evidence type="ECO:0000313" key="2">
    <source>
        <dbReference type="EMBL" id="KAJ7352239.1"/>
    </source>
</evidence>
<feature type="region of interest" description="Disordered" evidence="1">
    <location>
        <begin position="274"/>
        <end position="321"/>
    </location>
</feature>
<accession>A0AAD7A9S3</accession>
<organism evidence="2 3">
    <name type="scientific">Mycena albidolilacea</name>
    <dbReference type="NCBI Taxonomy" id="1033008"/>
    <lineage>
        <taxon>Eukaryota</taxon>
        <taxon>Fungi</taxon>
        <taxon>Dikarya</taxon>
        <taxon>Basidiomycota</taxon>
        <taxon>Agaricomycotina</taxon>
        <taxon>Agaricomycetes</taxon>
        <taxon>Agaricomycetidae</taxon>
        <taxon>Agaricales</taxon>
        <taxon>Marasmiineae</taxon>
        <taxon>Mycenaceae</taxon>
        <taxon>Mycena</taxon>
    </lineage>
</organism>
<dbReference type="AlphaFoldDB" id="A0AAD7A9S3"/>
<dbReference type="Proteomes" id="UP001218218">
    <property type="component" value="Unassembled WGS sequence"/>
</dbReference>
<protein>
    <submittedName>
        <fullName evidence="2">Uncharacterized protein</fullName>
    </submittedName>
</protein>